<dbReference type="GeneID" id="26625096"/>
<reference evidence="1 2" key="1">
    <citation type="journal article" date="2015" name="Environ. Microbiol.">
        <title>Novel viral genomes identified from six metagenomes reveal wide distribution of archaeal viruses and high viral diversity in terrestrial hot springs.</title>
        <authorList>
            <person name="Gudbergsdottir S.R."/>
            <person name="Menzel P."/>
            <person name="Krogh A."/>
            <person name="Young M."/>
            <person name="Peng X."/>
        </authorList>
    </citation>
    <scope>NUCLEOTIDE SEQUENCE [LARGE SCALE GENOMIC DNA]</scope>
    <source>
        <strain evidence="1 2">ABV3</strain>
    </source>
</reference>
<dbReference type="RefSeq" id="YP_009197895.1">
    <property type="nucleotide sequence ID" value="NC_028787.1"/>
</dbReference>
<dbReference type="EMBL" id="KP282674">
    <property type="protein sequence ID" value="ALG96818.1"/>
    <property type="molecule type" value="Genomic_DNA"/>
</dbReference>
<organism evidence="1 2">
    <name type="scientific">Acidianus bottle-shaped virus 3 strain ABV3</name>
    <dbReference type="NCBI Taxonomy" id="1732174"/>
    <lineage>
        <taxon>Viruses</taxon>
        <taxon>Viruses incertae sedis</taxon>
        <taxon>Ampullaviridae</taxon>
        <taxon>Bottigliavirus</taxon>
        <taxon>Bottigliavirus krisuvikense</taxon>
        <taxon>Bottigliavirus ABV3</taxon>
    </lineage>
</organism>
<evidence type="ECO:0000313" key="1">
    <source>
        <dbReference type="EMBL" id="ALG96818.1"/>
    </source>
</evidence>
<protein>
    <submittedName>
        <fullName evidence="1">Uncharacterized protein</fullName>
    </submittedName>
</protein>
<keyword evidence="2" id="KW-1185">Reference proteome</keyword>
<accession>A0A0N9NI68</accession>
<dbReference type="Proteomes" id="UP000202152">
    <property type="component" value="Segment"/>
</dbReference>
<sequence>MPSGNALLPQDLMNKLGAFEKFLPKEVKNNLIAIKNAKRTFSIPVKTEQGYLVIAGILLDQPVPSQLLFDEEDLKLILEAVKKAYQKLGLDPYEELCRIADTSEQV</sequence>
<proteinExistence type="predicted"/>
<name>A0A0N9NI68_9VIRU</name>
<dbReference type="KEGG" id="vg:26625096"/>
<evidence type="ECO:0000313" key="2">
    <source>
        <dbReference type="Proteomes" id="UP000202152"/>
    </source>
</evidence>
<dbReference type="OrthoDB" id="27560at10239"/>